<evidence type="ECO:0000256" key="1">
    <source>
        <dbReference type="SAM" id="MobiDB-lite"/>
    </source>
</evidence>
<dbReference type="Pfam" id="PF13585">
    <property type="entry name" value="CHU_C"/>
    <property type="match status" value="1"/>
</dbReference>
<dbReference type="Gene3D" id="2.60.40.10">
    <property type="entry name" value="Immunoglobulins"/>
    <property type="match status" value="1"/>
</dbReference>
<dbReference type="Proteomes" id="UP000317624">
    <property type="component" value="Unassembled WGS sequence"/>
</dbReference>
<dbReference type="InterPro" id="IPR035986">
    <property type="entry name" value="PKD_dom_sf"/>
</dbReference>
<evidence type="ECO:0000259" key="2">
    <source>
        <dbReference type="PROSITE" id="PS50093"/>
    </source>
</evidence>
<dbReference type="InterPro" id="IPR026341">
    <property type="entry name" value="T9SS_type_B"/>
</dbReference>
<keyword evidence="4" id="KW-1185">Reference proteome</keyword>
<feature type="region of interest" description="Disordered" evidence="1">
    <location>
        <begin position="848"/>
        <end position="867"/>
    </location>
</feature>
<feature type="domain" description="PKD" evidence="2">
    <location>
        <begin position="480"/>
        <end position="527"/>
    </location>
</feature>
<proteinExistence type="predicted"/>
<comment type="caution">
    <text evidence="3">The sequence shown here is derived from an EMBL/GenBank/DDBJ whole genome shotgun (WGS) entry which is preliminary data.</text>
</comment>
<dbReference type="Gene3D" id="2.60.40.2700">
    <property type="match status" value="7"/>
</dbReference>
<dbReference type="EMBL" id="VMRJ01000002">
    <property type="protein sequence ID" value="TVT41613.1"/>
    <property type="molecule type" value="Genomic_DNA"/>
</dbReference>
<dbReference type="SMART" id="SM00089">
    <property type="entry name" value="PKD"/>
    <property type="match status" value="2"/>
</dbReference>
<reference evidence="3 4" key="1">
    <citation type="submission" date="2019-07" db="EMBL/GenBank/DDBJ databases">
        <title>Hymenobacter sp. straun FUR1 Genome sequencing and assembly.</title>
        <authorList>
            <person name="Chhetri G."/>
        </authorList>
    </citation>
    <scope>NUCLEOTIDE SEQUENCE [LARGE SCALE GENOMIC DNA]</scope>
    <source>
        <strain evidence="3 4">Fur1</strain>
    </source>
</reference>
<evidence type="ECO:0000313" key="3">
    <source>
        <dbReference type="EMBL" id="TVT41613.1"/>
    </source>
</evidence>
<dbReference type="SUPFAM" id="SSF82171">
    <property type="entry name" value="DPP6 N-terminal domain-like"/>
    <property type="match status" value="1"/>
</dbReference>
<dbReference type="InterPro" id="IPR000601">
    <property type="entry name" value="PKD_dom"/>
</dbReference>
<dbReference type="SUPFAM" id="SSF49299">
    <property type="entry name" value="PKD domain"/>
    <property type="match status" value="1"/>
</dbReference>
<name>A0A558BYR9_9BACT</name>
<accession>A0A558BYR9</accession>
<evidence type="ECO:0000313" key="4">
    <source>
        <dbReference type="Proteomes" id="UP000317624"/>
    </source>
</evidence>
<dbReference type="PROSITE" id="PS50093">
    <property type="entry name" value="PKD"/>
    <property type="match status" value="1"/>
</dbReference>
<sequence length="1648" mass="168867">MAPYFLTSCRFLCPLIRSPMPAALPFPALPASHFSAPLTTSSGPPADGGRRSPARWLLLLLLLLLSGAATTALGQSSTPPACSQDEKFANTWYFGYKAGLDFNQASDSIPPKVLTDGQMTAPAGAGIMSDGNGKILFYSNGDTIWNGNHTIMTNGTGMGGNRLSTDGPLPIRRPGSPPSGIPNGETRYYIFTQDAAGGPKGLSYSEIVIPDGGGQGTVVAATKNTPLTQGTTEKMTGVFHKNGCDIWIIVHGWGDAKTGFANRGDAFLAYRVRTTGVDPTPIVSVVGSLHSASESPMGYRGQMKVTPDGQRLAVARYSEVLGDSSSTVELFNFDTSTGQVTANPQRPYIVDSGEGKYYGVDFSAGSKLYATVMNPPKLLQFDISGNGPVNKQSIPLKQTTPVNLGSLQAAPDGKIYVARENQPALGFITYPDSVGAKVRYADDSLTLQLSGRRSGLGLVNFNQSSLLRVGPSAEITGCRQISFTAPSIDFDNKTYAWDFGDGTKSTEENPVHVYATPGDYNITLRITTDCFCRESSGRIRVPNLPEPGSIAGPQTLCAGTAPAALTSTTDASGDSGLPLIYQWQSSPDNVTFTDISGATSAGYTPPSTLPVGTTYFKRRAQLLLPNQSGPYCTPSFTASVAITVLPALAGGSIAADQAVCAGADAAPLTSRAPATGGTGTFAYQWQASADNTTWTTIAGATAETFAPGMVSATTYFRRVVSSSTCTALSNTVAITVRPALVAGTIAADQTLCAGGTPAPLTSTLGASGSTSPITYQWESSVDNATWAAIAGATAETFAPGALTTTTYFRRRATADGTCGPVVSNVVTITLGPALTAGTAGTDQTLCPGATPDALNQGTPPSGGTGSYSFQWESSLDNSTWTAIAGATGPGYAPGPLAATTYFRRQVTSGPCGPVYSPVVTLTVLPALTAGTIGTDQTVCAGATPAPLTSTAGPGGGTGTFAYQWESSSDNANWTAISGANNPDYAPGPLTATTYFRRRASSGNCGAAYSPAVAITVLPALVAGTIAADQTICAGATPAPLTSTLGASGGTGTVTYQWESSADNATWTAIAGATSPTLAPGALTATTYFRRRAAAGTCEPVASNVVTITVAPVLAAGTIGPDQTLCAGATPAAIASVTAPTGGTGSYSYQWESSDNNDNWIAITGATSASYTPGPLTATTYFRLRITSGACGPVFSASVTLTVLPTLNAGTIAADQTICAGATPAPLTSTLGASGGTGTFAYQWESSADNANWTAIAGATSPTFAPGPLTATTYFRRRTTSGTGTCSTAFSNVVAIQVQPVVTPRISLATPPVQCPGTALTFTAVVADAGSAPTVNWFVNNVAAASGPTFTSSTLATGDQVRVEVTPTAGLCSTGPATATVTVTRTPTTTPTLAIGAQPGGPVCPGEPIAFSITSVTGAGTAPSYQWQVNGTDVAGATNPVFTSTTLRNGQTVTLRLRTTNECGQPVTAVSNGVVVQIQPPVVVNAGPDKEILAGTSVTLEGTADGTYPVTWTPALGLTIPPSNPLRPIAAPLVTTTYTLSAGTGGCASSDQVTVTVRPAIRIPNAFTPNGDGRDDTWQIEFIEQYPDNTVNVFNRWGNKIFSAENYSRANEWRGDINGQPAPVGTYYYVVVTKGPLGRSYAGSITILY</sequence>
<dbReference type="NCBIfam" id="TIGR04131">
    <property type="entry name" value="Bac_Flav_CTERM"/>
    <property type="match status" value="1"/>
</dbReference>
<dbReference type="InterPro" id="IPR022409">
    <property type="entry name" value="PKD/Chitinase_dom"/>
</dbReference>
<dbReference type="InterPro" id="IPR013783">
    <property type="entry name" value="Ig-like_fold"/>
</dbReference>
<dbReference type="Pfam" id="PF18911">
    <property type="entry name" value="PKD_4"/>
    <property type="match status" value="1"/>
</dbReference>
<dbReference type="OrthoDB" id="614750at2"/>
<dbReference type="CDD" id="cd00146">
    <property type="entry name" value="PKD"/>
    <property type="match status" value="1"/>
</dbReference>
<protein>
    <submittedName>
        <fullName evidence="3">T9SS type B sorting domain-containing protein</fullName>
    </submittedName>
</protein>
<gene>
    <name evidence="3" type="ORF">FNT36_09275</name>
</gene>
<organism evidence="3 4">
    <name type="scientific">Hymenobacter setariae</name>
    <dbReference type="NCBI Taxonomy" id="2594794"/>
    <lineage>
        <taxon>Bacteria</taxon>
        <taxon>Pseudomonadati</taxon>
        <taxon>Bacteroidota</taxon>
        <taxon>Cytophagia</taxon>
        <taxon>Cytophagales</taxon>
        <taxon>Hymenobacteraceae</taxon>
        <taxon>Hymenobacter</taxon>
    </lineage>
</organism>